<reference evidence="2 3" key="1">
    <citation type="submission" date="2024-02" db="EMBL/GenBank/DDBJ databases">
        <authorList>
            <person name="Chen Y."/>
            <person name="Shah S."/>
            <person name="Dougan E. K."/>
            <person name="Thang M."/>
            <person name="Chan C."/>
        </authorList>
    </citation>
    <scope>NUCLEOTIDE SEQUENCE [LARGE SCALE GENOMIC DNA]</scope>
</reference>
<protein>
    <submittedName>
        <fullName evidence="2">Uncharacterized protein</fullName>
    </submittedName>
</protein>
<name>A0ABP0NA99_9DINO</name>
<feature type="region of interest" description="Disordered" evidence="1">
    <location>
        <begin position="42"/>
        <end position="74"/>
    </location>
</feature>
<proteinExistence type="predicted"/>
<evidence type="ECO:0000256" key="1">
    <source>
        <dbReference type="SAM" id="MobiDB-lite"/>
    </source>
</evidence>
<sequence>MEHHSEQLHSLLGGSHDKTFQTNISLQKLIFEAAQKKQSVQKMPQTRLSWRFEANPRKRSGKATDSPTETSWHASNATVDLRHFQLGETDGRLVQARLLTPGMILSTEGLHKTSSQCLSL</sequence>
<evidence type="ECO:0000313" key="2">
    <source>
        <dbReference type="EMBL" id="CAK9060715.1"/>
    </source>
</evidence>
<dbReference type="EMBL" id="CAXAMN010021546">
    <property type="protein sequence ID" value="CAK9060715.1"/>
    <property type="molecule type" value="Genomic_DNA"/>
</dbReference>
<evidence type="ECO:0000313" key="3">
    <source>
        <dbReference type="Proteomes" id="UP001642484"/>
    </source>
</evidence>
<comment type="caution">
    <text evidence="2">The sequence shown here is derived from an EMBL/GenBank/DDBJ whole genome shotgun (WGS) entry which is preliminary data.</text>
</comment>
<feature type="compositionally biased region" description="Polar residues" evidence="1">
    <location>
        <begin position="63"/>
        <end position="74"/>
    </location>
</feature>
<gene>
    <name evidence="2" type="ORF">CCMP2556_LOCUS29867</name>
</gene>
<dbReference type="Proteomes" id="UP001642484">
    <property type="component" value="Unassembled WGS sequence"/>
</dbReference>
<organism evidence="2 3">
    <name type="scientific">Durusdinium trenchii</name>
    <dbReference type="NCBI Taxonomy" id="1381693"/>
    <lineage>
        <taxon>Eukaryota</taxon>
        <taxon>Sar</taxon>
        <taxon>Alveolata</taxon>
        <taxon>Dinophyceae</taxon>
        <taxon>Suessiales</taxon>
        <taxon>Symbiodiniaceae</taxon>
        <taxon>Durusdinium</taxon>
    </lineage>
</organism>
<accession>A0ABP0NA99</accession>
<keyword evidence="3" id="KW-1185">Reference proteome</keyword>